<proteinExistence type="predicted"/>
<evidence type="ECO:0000256" key="1">
    <source>
        <dbReference type="ARBA" id="ARBA00004141"/>
    </source>
</evidence>
<name>A0A0K0FG28_STRVS</name>
<protein>
    <submittedName>
        <fullName evidence="7">Transmembrane protein</fullName>
    </submittedName>
</protein>
<evidence type="ECO:0000313" key="7">
    <source>
        <dbReference type="WBParaSite" id="SVE_0782600.1"/>
    </source>
</evidence>
<dbReference type="GO" id="GO:0016020">
    <property type="term" value="C:membrane"/>
    <property type="evidence" value="ECO:0007669"/>
    <property type="project" value="UniProtKB-SubCell"/>
</dbReference>
<feature type="transmembrane region" description="Helical" evidence="5">
    <location>
        <begin position="112"/>
        <end position="133"/>
    </location>
</feature>
<dbReference type="Proteomes" id="UP000035680">
    <property type="component" value="Unassembled WGS sequence"/>
</dbReference>
<feature type="transmembrane region" description="Helical" evidence="5">
    <location>
        <begin position="83"/>
        <end position="106"/>
    </location>
</feature>
<feature type="transmembrane region" description="Helical" evidence="5">
    <location>
        <begin position="43"/>
        <end position="62"/>
    </location>
</feature>
<feature type="transmembrane region" description="Helical" evidence="5">
    <location>
        <begin position="12"/>
        <end position="37"/>
    </location>
</feature>
<dbReference type="Pfam" id="PF09799">
    <property type="entry name" value="Transmemb_17"/>
    <property type="match status" value="1"/>
</dbReference>
<reference evidence="7" key="2">
    <citation type="submission" date="2015-08" db="UniProtKB">
        <authorList>
            <consortium name="WormBaseParasite"/>
        </authorList>
    </citation>
    <scope>IDENTIFICATION</scope>
</reference>
<dbReference type="AlphaFoldDB" id="A0A0K0FG28"/>
<evidence type="ECO:0000256" key="3">
    <source>
        <dbReference type="ARBA" id="ARBA00022989"/>
    </source>
</evidence>
<evidence type="ECO:0000256" key="5">
    <source>
        <dbReference type="SAM" id="Phobius"/>
    </source>
</evidence>
<keyword evidence="4 5" id="KW-0472">Membrane</keyword>
<dbReference type="GO" id="GO:1905515">
    <property type="term" value="P:non-motile cilium assembly"/>
    <property type="evidence" value="ECO:0007669"/>
    <property type="project" value="TreeGrafter"/>
</dbReference>
<keyword evidence="3 5" id="KW-1133">Transmembrane helix</keyword>
<accession>A0A0K0FG28</accession>
<evidence type="ECO:0000256" key="2">
    <source>
        <dbReference type="ARBA" id="ARBA00022692"/>
    </source>
</evidence>
<sequence length="134" mass="15523">MSQMKSSLALQVLLNAAFTYSSIYFILMFLIFLYKATTLTYPVYIKVIEGLLIIEILPLEILKFSWARRGNLTETWAYLSLSMLLNILMGLICLYFMFFQAFVVALELYLTIIQSCFAIILLILHLITIILFVK</sequence>
<dbReference type="GO" id="GO:0035869">
    <property type="term" value="C:ciliary transition zone"/>
    <property type="evidence" value="ECO:0007669"/>
    <property type="project" value="TreeGrafter"/>
</dbReference>
<dbReference type="PANTHER" id="PTHR13531">
    <property type="entry name" value="GEO07735P1-RELATED-RELATED"/>
    <property type="match status" value="1"/>
</dbReference>
<keyword evidence="2 5" id="KW-0812">Transmembrane</keyword>
<keyword evidence="6" id="KW-1185">Reference proteome</keyword>
<dbReference type="STRING" id="75913.A0A0K0FG28"/>
<comment type="subcellular location">
    <subcellularLocation>
        <location evidence="1">Membrane</location>
        <topology evidence="1">Multi-pass membrane protein</topology>
    </subcellularLocation>
</comment>
<reference evidence="6" key="1">
    <citation type="submission" date="2014-07" db="EMBL/GenBank/DDBJ databases">
        <authorList>
            <person name="Martin A.A"/>
            <person name="De Silva N."/>
        </authorList>
    </citation>
    <scope>NUCLEOTIDE SEQUENCE</scope>
</reference>
<organism evidence="6 7">
    <name type="scientific">Strongyloides venezuelensis</name>
    <name type="common">Threadworm</name>
    <dbReference type="NCBI Taxonomy" id="75913"/>
    <lineage>
        <taxon>Eukaryota</taxon>
        <taxon>Metazoa</taxon>
        <taxon>Ecdysozoa</taxon>
        <taxon>Nematoda</taxon>
        <taxon>Chromadorea</taxon>
        <taxon>Rhabditida</taxon>
        <taxon>Tylenchina</taxon>
        <taxon>Panagrolaimomorpha</taxon>
        <taxon>Strongyloidoidea</taxon>
        <taxon>Strongyloididae</taxon>
        <taxon>Strongyloides</taxon>
    </lineage>
</organism>
<dbReference type="WBParaSite" id="SVE_0782600.1">
    <property type="protein sequence ID" value="SVE_0782600.1"/>
    <property type="gene ID" value="SVE_0782600"/>
</dbReference>
<evidence type="ECO:0000256" key="4">
    <source>
        <dbReference type="ARBA" id="ARBA00023136"/>
    </source>
</evidence>
<dbReference type="PANTHER" id="PTHR13531:SF0">
    <property type="entry name" value="GEO07735P1-RELATED"/>
    <property type="match status" value="1"/>
</dbReference>
<dbReference type="InterPro" id="IPR019184">
    <property type="entry name" value="Uncharacterised_TM-17"/>
</dbReference>
<evidence type="ECO:0000313" key="6">
    <source>
        <dbReference type="Proteomes" id="UP000035680"/>
    </source>
</evidence>